<dbReference type="Proteomes" id="UP000593567">
    <property type="component" value="Unassembled WGS sequence"/>
</dbReference>
<dbReference type="PANTHER" id="PTHR13914">
    <property type="entry name" value="PROLINE OXIDASE"/>
    <property type="match status" value="1"/>
</dbReference>
<comment type="function">
    <text evidence="5">Converts proline to delta-1-pyrroline-5-carboxylate.</text>
</comment>
<keyword evidence="5" id="KW-0285">Flavoprotein</keyword>
<organism evidence="7 8">
    <name type="scientific">Bugula neritina</name>
    <name type="common">Brown bryozoan</name>
    <name type="synonym">Sertularia neritina</name>
    <dbReference type="NCBI Taxonomy" id="10212"/>
    <lineage>
        <taxon>Eukaryota</taxon>
        <taxon>Metazoa</taxon>
        <taxon>Spiralia</taxon>
        <taxon>Lophotrochozoa</taxon>
        <taxon>Bryozoa</taxon>
        <taxon>Gymnolaemata</taxon>
        <taxon>Cheilostomatida</taxon>
        <taxon>Flustrina</taxon>
        <taxon>Buguloidea</taxon>
        <taxon>Bugulidae</taxon>
        <taxon>Bugula</taxon>
    </lineage>
</organism>
<dbReference type="GO" id="GO:0005739">
    <property type="term" value="C:mitochondrion"/>
    <property type="evidence" value="ECO:0007669"/>
    <property type="project" value="TreeGrafter"/>
</dbReference>
<comment type="similarity">
    <text evidence="2 5">Belongs to the proline oxidase family.</text>
</comment>
<sequence length="256" mass="28572">MMVDEANGNAKNIIKMMEGITEKITPYGSYMQIRISAMFTSHLLKSLSLLSDEVREKVIYSSAEYMRTHNPDTLRWLAETPGASGIIPELLSGLILLGEVGQKAVTTNTVLMVDAEYTNTNPALTALAMALSLVCNRTEAVVWNTTQCYLKKSFEALQWEFNFAEKNNLHYGANLKFFSTDNLVGKGAYMVAEENEAKTQGNPCPVHDGIQATHNSYNSTANWLLQKIRDNSNQGRQIRFVLASHNQDSIKQAVER</sequence>
<dbReference type="SUPFAM" id="SSF51730">
    <property type="entry name" value="FAD-linked oxidoreductase"/>
    <property type="match status" value="1"/>
</dbReference>
<evidence type="ECO:0000313" key="7">
    <source>
        <dbReference type="EMBL" id="KAF6024902.1"/>
    </source>
</evidence>
<dbReference type="PANTHER" id="PTHR13914:SF0">
    <property type="entry name" value="PROLINE DEHYDROGENASE 1, MITOCHONDRIAL"/>
    <property type="match status" value="1"/>
</dbReference>
<dbReference type="GO" id="GO:0004657">
    <property type="term" value="F:proline dehydrogenase activity"/>
    <property type="evidence" value="ECO:0007669"/>
    <property type="project" value="UniProtKB-EC"/>
</dbReference>
<accession>A0A7J7JF02</accession>
<dbReference type="GO" id="GO:0010133">
    <property type="term" value="P:L-proline catabolic process to L-glutamate"/>
    <property type="evidence" value="ECO:0007669"/>
    <property type="project" value="TreeGrafter"/>
</dbReference>
<evidence type="ECO:0000256" key="2">
    <source>
        <dbReference type="ARBA" id="ARBA00005869"/>
    </source>
</evidence>
<name>A0A7J7JF02_BUGNE</name>
<keyword evidence="8" id="KW-1185">Reference proteome</keyword>
<dbReference type="OrthoDB" id="5464at2759"/>
<keyword evidence="4 5" id="KW-0642">Proline metabolism</keyword>
<gene>
    <name evidence="7" type="ORF">EB796_016790</name>
</gene>
<evidence type="ECO:0000256" key="4">
    <source>
        <dbReference type="ARBA" id="ARBA00023062"/>
    </source>
</evidence>
<dbReference type="InterPro" id="IPR015659">
    <property type="entry name" value="Proline_oxidase"/>
</dbReference>
<evidence type="ECO:0000256" key="3">
    <source>
        <dbReference type="ARBA" id="ARBA00023002"/>
    </source>
</evidence>
<comment type="catalytic activity">
    <reaction evidence="5">
        <text>L-proline + a quinone = (S)-1-pyrroline-5-carboxylate + a quinol + H(+)</text>
        <dbReference type="Rhea" id="RHEA:23784"/>
        <dbReference type="ChEBI" id="CHEBI:15378"/>
        <dbReference type="ChEBI" id="CHEBI:17388"/>
        <dbReference type="ChEBI" id="CHEBI:24646"/>
        <dbReference type="ChEBI" id="CHEBI:60039"/>
        <dbReference type="ChEBI" id="CHEBI:132124"/>
        <dbReference type="EC" id="1.5.5.2"/>
    </reaction>
</comment>
<dbReference type="Gene3D" id="3.20.20.220">
    <property type="match status" value="1"/>
</dbReference>
<protein>
    <recommendedName>
        <fullName evidence="5">Proline dehydrogenase</fullName>
        <ecNumber evidence="5">1.5.5.2</ecNumber>
    </recommendedName>
</protein>
<evidence type="ECO:0000259" key="6">
    <source>
        <dbReference type="Pfam" id="PF01619"/>
    </source>
</evidence>
<evidence type="ECO:0000256" key="5">
    <source>
        <dbReference type="RuleBase" id="RU364054"/>
    </source>
</evidence>
<keyword evidence="3 5" id="KW-0560">Oxidoreductase</keyword>
<evidence type="ECO:0000256" key="1">
    <source>
        <dbReference type="ARBA" id="ARBA00004739"/>
    </source>
</evidence>
<feature type="domain" description="Proline dehydrogenase" evidence="6">
    <location>
        <begin position="58"/>
        <end position="255"/>
    </location>
</feature>
<dbReference type="InterPro" id="IPR029041">
    <property type="entry name" value="FAD-linked_oxidoreductase-like"/>
</dbReference>
<dbReference type="EMBL" id="VXIV02002516">
    <property type="protein sequence ID" value="KAF6024902.1"/>
    <property type="molecule type" value="Genomic_DNA"/>
</dbReference>
<reference evidence="7" key="1">
    <citation type="submission" date="2020-06" db="EMBL/GenBank/DDBJ databases">
        <title>Draft genome of Bugula neritina, a colonial animal packing powerful symbionts and potential medicines.</title>
        <authorList>
            <person name="Rayko M."/>
        </authorList>
    </citation>
    <scope>NUCLEOTIDE SEQUENCE [LARGE SCALE GENOMIC DNA]</scope>
    <source>
        <strain evidence="7">Kwan_BN1</strain>
    </source>
</reference>
<keyword evidence="5" id="KW-0274">FAD</keyword>
<comment type="cofactor">
    <cofactor evidence="5">
        <name>FAD</name>
        <dbReference type="ChEBI" id="CHEBI:57692"/>
    </cofactor>
</comment>
<dbReference type="EC" id="1.5.5.2" evidence="5"/>
<comment type="caution">
    <text evidence="7">The sequence shown here is derived from an EMBL/GenBank/DDBJ whole genome shotgun (WGS) entry which is preliminary data.</text>
</comment>
<dbReference type="GO" id="GO:0071949">
    <property type="term" value="F:FAD binding"/>
    <property type="evidence" value="ECO:0007669"/>
    <property type="project" value="TreeGrafter"/>
</dbReference>
<dbReference type="Pfam" id="PF01619">
    <property type="entry name" value="Pro_dh"/>
    <property type="match status" value="1"/>
</dbReference>
<dbReference type="InterPro" id="IPR002872">
    <property type="entry name" value="Proline_DH_dom"/>
</dbReference>
<evidence type="ECO:0000313" key="8">
    <source>
        <dbReference type="Proteomes" id="UP000593567"/>
    </source>
</evidence>
<comment type="pathway">
    <text evidence="1">Amino-acid degradation; L-proline degradation into L-glutamate; L-glutamate from L-proline: step 1/2.</text>
</comment>
<dbReference type="AlphaFoldDB" id="A0A7J7JF02"/>
<proteinExistence type="inferred from homology"/>